<dbReference type="GO" id="GO:0016301">
    <property type="term" value="F:kinase activity"/>
    <property type="evidence" value="ECO:0007669"/>
    <property type="project" value="UniProtKB-KW"/>
</dbReference>
<accession>A0ABP5T308</accession>
<comment type="catalytic activity">
    <reaction evidence="1">
        <text>ATP + protein L-histidine = ADP + protein N-phospho-L-histidine.</text>
        <dbReference type="EC" id="2.7.13.3"/>
    </reaction>
</comment>
<dbReference type="Gene3D" id="3.30.565.10">
    <property type="entry name" value="Histidine kinase-like ATPase, C-terminal domain"/>
    <property type="match status" value="1"/>
</dbReference>
<evidence type="ECO:0000256" key="8">
    <source>
        <dbReference type="ARBA" id="ARBA00023012"/>
    </source>
</evidence>
<evidence type="ECO:0000313" key="12">
    <source>
        <dbReference type="Proteomes" id="UP001501444"/>
    </source>
</evidence>
<dbReference type="InterPro" id="IPR011712">
    <property type="entry name" value="Sig_transdc_His_kin_sub3_dim/P"/>
</dbReference>
<organism evidence="11 12">
    <name type="scientific">Dactylosporangium salmoneum</name>
    <dbReference type="NCBI Taxonomy" id="53361"/>
    <lineage>
        <taxon>Bacteria</taxon>
        <taxon>Bacillati</taxon>
        <taxon>Actinomycetota</taxon>
        <taxon>Actinomycetes</taxon>
        <taxon>Micromonosporales</taxon>
        <taxon>Micromonosporaceae</taxon>
        <taxon>Dactylosporangium</taxon>
    </lineage>
</organism>
<reference evidence="12" key="1">
    <citation type="journal article" date="2019" name="Int. J. Syst. Evol. Microbiol.">
        <title>The Global Catalogue of Microorganisms (GCM) 10K type strain sequencing project: providing services to taxonomists for standard genome sequencing and annotation.</title>
        <authorList>
            <consortium name="The Broad Institute Genomics Platform"/>
            <consortium name="The Broad Institute Genome Sequencing Center for Infectious Disease"/>
            <person name="Wu L."/>
            <person name="Ma J."/>
        </authorList>
    </citation>
    <scope>NUCLEOTIDE SEQUENCE [LARGE SCALE GENOMIC DNA]</scope>
    <source>
        <strain evidence="12">JCM 3272</strain>
    </source>
</reference>
<evidence type="ECO:0000256" key="1">
    <source>
        <dbReference type="ARBA" id="ARBA00000085"/>
    </source>
</evidence>
<evidence type="ECO:0000259" key="10">
    <source>
        <dbReference type="Pfam" id="PF07730"/>
    </source>
</evidence>
<feature type="transmembrane region" description="Helical" evidence="9">
    <location>
        <begin position="31"/>
        <end position="49"/>
    </location>
</feature>
<evidence type="ECO:0000256" key="9">
    <source>
        <dbReference type="SAM" id="Phobius"/>
    </source>
</evidence>
<feature type="domain" description="Signal transduction histidine kinase subgroup 3 dimerisation and phosphoacceptor" evidence="10">
    <location>
        <begin position="177"/>
        <end position="241"/>
    </location>
</feature>
<dbReference type="Gene3D" id="1.20.5.1930">
    <property type="match status" value="1"/>
</dbReference>
<dbReference type="InterPro" id="IPR050482">
    <property type="entry name" value="Sensor_HK_TwoCompSys"/>
</dbReference>
<keyword evidence="9" id="KW-0472">Membrane</keyword>
<dbReference type="RefSeq" id="WP_344612956.1">
    <property type="nucleotide sequence ID" value="NZ_BAAARV010000024.1"/>
</dbReference>
<keyword evidence="12" id="KW-1185">Reference proteome</keyword>
<feature type="transmembrane region" description="Helical" evidence="9">
    <location>
        <begin position="96"/>
        <end position="119"/>
    </location>
</feature>
<feature type="transmembrane region" description="Helical" evidence="9">
    <location>
        <begin position="124"/>
        <end position="141"/>
    </location>
</feature>
<protein>
    <recommendedName>
        <fullName evidence="2">histidine kinase</fullName>
        <ecNumber evidence="2">2.7.13.3</ecNumber>
    </recommendedName>
</protein>
<name>A0ABP5T308_9ACTN</name>
<evidence type="ECO:0000256" key="3">
    <source>
        <dbReference type="ARBA" id="ARBA00022553"/>
    </source>
</evidence>
<evidence type="ECO:0000256" key="4">
    <source>
        <dbReference type="ARBA" id="ARBA00022679"/>
    </source>
</evidence>
<evidence type="ECO:0000256" key="6">
    <source>
        <dbReference type="ARBA" id="ARBA00022777"/>
    </source>
</evidence>
<dbReference type="Proteomes" id="UP001501444">
    <property type="component" value="Unassembled WGS sequence"/>
</dbReference>
<keyword evidence="3" id="KW-0597">Phosphoprotein</keyword>
<dbReference type="CDD" id="cd16917">
    <property type="entry name" value="HATPase_UhpB-NarQ-NarX-like"/>
    <property type="match status" value="1"/>
</dbReference>
<proteinExistence type="predicted"/>
<keyword evidence="9" id="KW-1133">Transmembrane helix</keyword>
<sequence>MKGRAVDLVLAGSGLCAGALMFVTGQWQARVAPAWLFVPLVVCCGALLLRRTAPLASVLVGTAAVAGDVVIGPSLATPLVYTQVLYDACLHGRAALARALLAVSVIGSVVTAAVCLVVVRDVRALGLAVLLALVTVVPILTGSHVRHHRDQATIARRSAEQVARLAEADRANAVAAERAGMARELHDVIANHLSAAAIHATAALSADLGPDGTRQALTVIRENSVQGLAEMRRMIGFLRDPAAVAEAAPGGLAALDDLVARCGVPVGLSVTGAPERVPVSVDLAAYRILQESLANALKHGDGGPVAVAVACTAAAVDLRVDSGLARRPVPGLGGAGLIGMRERAALLGGTLTAGPDGDRWIVAAHLPLDAP</sequence>
<comment type="caution">
    <text evidence="11">The sequence shown here is derived from an EMBL/GenBank/DDBJ whole genome shotgun (WGS) entry which is preliminary data.</text>
</comment>
<evidence type="ECO:0000256" key="5">
    <source>
        <dbReference type="ARBA" id="ARBA00022741"/>
    </source>
</evidence>
<keyword evidence="5" id="KW-0547">Nucleotide-binding</keyword>
<dbReference type="Pfam" id="PF07730">
    <property type="entry name" value="HisKA_3"/>
    <property type="match status" value="1"/>
</dbReference>
<evidence type="ECO:0000313" key="11">
    <source>
        <dbReference type="EMBL" id="GAA2344368.1"/>
    </source>
</evidence>
<feature type="transmembrane region" description="Helical" evidence="9">
    <location>
        <begin position="56"/>
        <end position="76"/>
    </location>
</feature>
<dbReference type="PANTHER" id="PTHR24421">
    <property type="entry name" value="NITRATE/NITRITE SENSOR PROTEIN NARX-RELATED"/>
    <property type="match status" value="1"/>
</dbReference>
<keyword evidence="8" id="KW-0902">Two-component regulatory system</keyword>
<keyword evidence="9" id="KW-0812">Transmembrane</keyword>
<gene>
    <name evidence="11" type="ORF">GCM10010170_029860</name>
</gene>
<evidence type="ECO:0000256" key="2">
    <source>
        <dbReference type="ARBA" id="ARBA00012438"/>
    </source>
</evidence>
<dbReference type="SUPFAM" id="SSF55874">
    <property type="entry name" value="ATPase domain of HSP90 chaperone/DNA topoisomerase II/histidine kinase"/>
    <property type="match status" value="1"/>
</dbReference>
<keyword evidence="4" id="KW-0808">Transferase</keyword>
<dbReference type="EC" id="2.7.13.3" evidence="2"/>
<dbReference type="PANTHER" id="PTHR24421:SF10">
    <property type="entry name" value="NITRATE_NITRITE SENSOR PROTEIN NARQ"/>
    <property type="match status" value="1"/>
</dbReference>
<evidence type="ECO:0000256" key="7">
    <source>
        <dbReference type="ARBA" id="ARBA00022840"/>
    </source>
</evidence>
<dbReference type="EMBL" id="BAAARV010000024">
    <property type="protein sequence ID" value="GAA2344368.1"/>
    <property type="molecule type" value="Genomic_DNA"/>
</dbReference>
<keyword evidence="6 11" id="KW-0418">Kinase</keyword>
<keyword evidence="7" id="KW-0067">ATP-binding</keyword>
<dbReference type="InterPro" id="IPR036890">
    <property type="entry name" value="HATPase_C_sf"/>
</dbReference>